<dbReference type="EMBL" id="MU253844">
    <property type="protein sequence ID" value="KAG9245497.1"/>
    <property type="molecule type" value="Genomic_DNA"/>
</dbReference>
<dbReference type="Pfam" id="PF00324">
    <property type="entry name" value="AA_permease"/>
    <property type="match status" value="1"/>
</dbReference>
<dbReference type="Proteomes" id="UP000887226">
    <property type="component" value="Unassembled WGS sequence"/>
</dbReference>
<evidence type="ECO:0000313" key="7">
    <source>
        <dbReference type="Proteomes" id="UP000887226"/>
    </source>
</evidence>
<comment type="caution">
    <text evidence="6">The sequence shown here is derived from an EMBL/GenBank/DDBJ whole genome shotgun (WGS) entry which is preliminary data.</text>
</comment>
<evidence type="ECO:0000256" key="2">
    <source>
        <dbReference type="ARBA" id="ARBA00022692"/>
    </source>
</evidence>
<dbReference type="InterPro" id="IPR004841">
    <property type="entry name" value="AA-permease/SLC12A_dom"/>
</dbReference>
<dbReference type="OrthoDB" id="5982228at2759"/>
<sequence length="103" mass="11780">MYSPMRRNRLPVLDSDRSGTSIYGSSRVLVVMANIGMAPKAFRYVDKKGRPLWCLDLLVTAIIHVRQETMSRGHRVSYFFLLKTHGFSYNGIAFPRVQALQNC</sequence>
<evidence type="ECO:0000259" key="5">
    <source>
        <dbReference type="Pfam" id="PF00324"/>
    </source>
</evidence>
<gene>
    <name evidence="6" type="ORF">BJ878DRAFT_14401</name>
</gene>
<evidence type="ECO:0000256" key="1">
    <source>
        <dbReference type="ARBA" id="ARBA00004141"/>
    </source>
</evidence>
<evidence type="ECO:0000256" key="4">
    <source>
        <dbReference type="ARBA" id="ARBA00023136"/>
    </source>
</evidence>
<keyword evidence="4" id="KW-0472">Membrane</keyword>
<keyword evidence="2" id="KW-0812">Transmembrane</keyword>
<dbReference type="GO" id="GO:0016020">
    <property type="term" value="C:membrane"/>
    <property type="evidence" value="ECO:0007669"/>
    <property type="project" value="UniProtKB-SubCell"/>
</dbReference>
<organism evidence="6 7">
    <name type="scientific">Calycina marina</name>
    <dbReference type="NCBI Taxonomy" id="1763456"/>
    <lineage>
        <taxon>Eukaryota</taxon>
        <taxon>Fungi</taxon>
        <taxon>Dikarya</taxon>
        <taxon>Ascomycota</taxon>
        <taxon>Pezizomycotina</taxon>
        <taxon>Leotiomycetes</taxon>
        <taxon>Helotiales</taxon>
        <taxon>Pezizellaceae</taxon>
        <taxon>Calycina</taxon>
    </lineage>
</organism>
<evidence type="ECO:0000256" key="3">
    <source>
        <dbReference type="ARBA" id="ARBA00022989"/>
    </source>
</evidence>
<dbReference type="GO" id="GO:0055085">
    <property type="term" value="P:transmembrane transport"/>
    <property type="evidence" value="ECO:0007669"/>
    <property type="project" value="InterPro"/>
</dbReference>
<feature type="domain" description="Amino acid permease/ SLC12A" evidence="5">
    <location>
        <begin position="21"/>
        <end position="57"/>
    </location>
</feature>
<name>A0A9P7Z527_9HELO</name>
<keyword evidence="3" id="KW-1133">Transmembrane helix</keyword>
<keyword evidence="7" id="KW-1185">Reference proteome</keyword>
<reference evidence="6" key="1">
    <citation type="journal article" date="2021" name="IMA Fungus">
        <title>Genomic characterization of three marine fungi, including Emericellopsis atlantica sp. nov. with signatures of a generalist lifestyle and marine biomass degradation.</title>
        <authorList>
            <person name="Hagestad O.C."/>
            <person name="Hou L."/>
            <person name="Andersen J.H."/>
            <person name="Hansen E.H."/>
            <person name="Altermark B."/>
            <person name="Li C."/>
            <person name="Kuhnert E."/>
            <person name="Cox R.J."/>
            <person name="Crous P.W."/>
            <person name="Spatafora J.W."/>
            <person name="Lail K."/>
            <person name="Amirebrahimi M."/>
            <person name="Lipzen A."/>
            <person name="Pangilinan J."/>
            <person name="Andreopoulos W."/>
            <person name="Hayes R.D."/>
            <person name="Ng V."/>
            <person name="Grigoriev I.V."/>
            <person name="Jackson S.A."/>
            <person name="Sutton T.D.S."/>
            <person name="Dobson A.D.W."/>
            <person name="Rama T."/>
        </authorList>
    </citation>
    <scope>NUCLEOTIDE SEQUENCE</scope>
    <source>
        <strain evidence="6">TRa3180A</strain>
    </source>
</reference>
<evidence type="ECO:0000313" key="6">
    <source>
        <dbReference type="EMBL" id="KAG9245497.1"/>
    </source>
</evidence>
<protein>
    <recommendedName>
        <fullName evidence="5">Amino acid permease/ SLC12A domain-containing protein</fullName>
    </recommendedName>
</protein>
<comment type="subcellular location">
    <subcellularLocation>
        <location evidence="1">Membrane</location>
        <topology evidence="1">Multi-pass membrane protein</topology>
    </subcellularLocation>
</comment>
<proteinExistence type="predicted"/>
<dbReference type="AlphaFoldDB" id="A0A9P7Z527"/>
<accession>A0A9P7Z527</accession>